<comment type="caution">
    <text evidence="2">The sequence shown here is derived from an EMBL/GenBank/DDBJ whole genome shotgun (WGS) entry which is preliminary data.</text>
</comment>
<name>A0A854WU28_PSEFL</name>
<proteinExistence type="predicted"/>
<feature type="region of interest" description="Disordered" evidence="1">
    <location>
        <begin position="1"/>
        <end position="21"/>
    </location>
</feature>
<organism evidence="2 3">
    <name type="scientific">Pseudomonas fluorescens</name>
    <dbReference type="NCBI Taxonomy" id="294"/>
    <lineage>
        <taxon>Bacteria</taxon>
        <taxon>Pseudomonadati</taxon>
        <taxon>Pseudomonadota</taxon>
        <taxon>Gammaproteobacteria</taxon>
        <taxon>Pseudomonadales</taxon>
        <taxon>Pseudomonadaceae</taxon>
        <taxon>Pseudomonas</taxon>
    </lineage>
</organism>
<evidence type="ECO:0000313" key="2">
    <source>
        <dbReference type="EMBL" id="PCM46456.1"/>
    </source>
</evidence>
<reference evidence="2 3" key="1">
    <citation type="submission" date="2017-09" db="EMBL/GenBank/DDBJ databases">
        <authorList>
            <person name="Haney C."/>
            <person name="Melnyk R."/>
        </authorList>
    </citation>
    <scope>NUCLEOTIDE SEQUENCE [LARGE SCALE GENOMIC DNA]</scope>
    <source>
        <strain evidence="2 3">CH229</strain>
    </source>
</reference>
<dbReference type="Proteomes" id="UP000218643">
    <property type="component" value="Unassembled WGS sequence"/>
</dbReference>
<gene>
    <name evidence="2" type="ORF">CP335_27355</name>
</gene>
<feature type="compositionally biased region" description="Basic and acidic residues" evidence="1">
    <location>
        <begin position="1"/>
        <end position="12"/>
    </location>
</feature>
<dbReference type="EMBL" id="NXHE01000077">
    <property type="protein sequence ID" value="PCM46456.1"/>
    <property type="molecule type" value="Genomic_DNA"/>
</dbReference>
<protein>
    <submittedName>
        <fullName evidence="2">Uncharacterized protein</fullName>
    </submittedName>
</protein>
<reference evidence="2 3" key="2">
    <citation type="submission" date="2017-10" db="EMBL/GenBank/DDBJ databases">
        <title>Rhizosphere-associated Pseudomonas modulate jasmonic acid/salicylic acid antagonism to induce systemic resistance to herbivores at the cost of susceptibility to pathogens.</title>
        <authorList>
            <person name="Haney C.H."/>
            <person name="Wiesmann C.L."/>
            <person name="Shapiro L.R."/>
            <person name="O'Sullivan L.R."/>
            <person name="Khorasani S."/>
            <person name="Melnyk R.A."/>
            <person name="Xiao L."/>
            <person name="Bush J."/>
            <person name="Carrillo J."/>
            <person name="Pierce N.E."/>
            <person name="Ausubel F.M."/>
        </authorList>
    </citation>
    <scope>NUCLEOTIDE SEQUENCE [LARGE SCALE GENOMIC DNA]</scope>
    <source>
        <strain evidence="2 3">CH229</strain>
    </source>
</reference>
<accession>A0A854WU28</accession>
<evidence type="ECO:0000256" key="1">
    <source>
        <dbReference type="SAM" id="MobiDB-lite"/>
    </source>
</evidence>
<evidence type="ECO:0000313" key="3">
    <source>
        <dbReference type="Proteomes" id="UP000218643"/>
    </source>
</evidence>
<sequence>MITGDFKLESEKVPTFNNSGNEVRGTPLRVTVYVTLTVLPRLNASTVTGSSIVSVVSLMGLAGVVCEPPAAVPGAPV</sequence>
<dbReference type="AlphaFoldDB" id="A0A854WU28"/>
<feature type="non-terminal residue" evidence="2">
    <location>
        <position position="77"/>
    </location>
</feature>